<dbReference type="GO" id="GO:0005829">
    <property type="term" value="C:cytosol"/>
    <property type="evidence" value="ECO:0007669"/>
    <property type="project" value="TreeGrafter"/>
</dbReference>
<dbReference type="OrthoDB" id="3197131at2"/>
<dbReference type="InterPro" id="IPR036388">
    <property type="entry name" value="WH-like_DNA-bd_sf"/>
</dbReference>
<keyword evidence="2" id="KW-0963">Cytoplasm</keyword>
<evidence type="ECO:0000256" key="3">
    <source>
        <dbReference type="ARBA" id="ARBA00022553"/>
    </source>
</evidence>
<dbReference type="AlphaFoldDB" id="A0A3A5M110"/>
<accession>A0A3A5M110</accession>
<evidence type="ECO:0000256" key="1">
    <source>
        <dbReference type="ARBA" id="ARBA00004496"/>
    </source>
</evidence>
<dbReference type="PROSITE" id="PS51755">
    <property type="entry name" value="OMPR_PHOB"/>
    <property type="match status" value="1"/>
</dbReference>
<gene>
    <name evidence="12" type="ORF">D6T63_14575</name>
</gene>
<feature type="modified residue" description="4-aspartylphosphate" evidence="8">
    <location>
        <position position="51"/>
    </location>
</feature>
<feature type="DNA-binding region" description="OmpR/PhoB-type" evidence="9">
    <location>
        <begin position="124"/>
        <end position="225"/>
    </location>
</feature>
<keyword evidence="7" id="KW-0804">Transcription</keyword>
<dbReference type="GO" id="GO:0000156">
    <property type="term" value="F:phosphorelay response regulator activity"/>
    <property type="evidence" value="ECO:0007669"/>
    <property type="project" value="TreeGrafter"/>
</dbReference>
<dbReference type="PANTHER" id="PTHR48111">
    <property type="entry name" value="REGULATOR OF RPOS"/>
    <property type="match status" value="1"/>
</dbReference>
<dbReference type="GO" id="GO:0032993">
    <property type="term" value="C:protein-DNA complex"/>
    <property type="evidence" value="ECO:0007669"/>
    <property type="project" value="TreeGrafter"/>
</dbReference>
<evidence type="ECO:0000259" key="11">
    <source>
        <dbReference type="PROSITE" id="PS51755"/>
    </source>
</evidence>
<keyword evidence="6 9" id="KW-0238">DNA-binding</keyword>
<dbReference type="PROSITE" id="PS50110">
    <property type="entry name" value="RESPONSE_REGULATORY"/>
    <property type="match status" value="1"/>
</dbReference>
<organism evidence="12 13">
    <name type="scientific">Arthrobacter cheniae</name>
    <dbReference type="NCBI Taxonomy" id="1258888"/>
    <lineage>
        <taxon>Bacteria</taxon>
        <taxon>Bacillati</taxon>
        <taxon>Actinomycetota</taxon>
        <taxon>Actinomycetes</taxon>
        <taxon>Micrococcales</taxon>
        <taxon>Micrococcaceae</taxon>
        <taxon>Arthrobacter</taxon>
    </lineage>
</organism>
<dbReference type="RefSeq" id="WP_120149787.1">
    <property type="nucleotide sequence ID" value="NZ_QZVT01000008.1"/>
</dbReference>
<name>A0A3A5M110_9MICC</name>
<dbReference type="GO" id="GO:0042802">
    <property type="term" value="F:identical protein binding"/>
    <property type="evidence" value="ECO:0007669"/>
    <property type="project" value="UniProtKB-ARBA"/>
</dbReference>
<evidence type="ECO:0000256" key="4">
    <source>
        <dbReference type="ARBA" id="ARBA00023012"/>
    </source>
</evidence>
<evidence type="ECO:0000256" key="5">
    <source>
        <dbReference type="ARBA" id="ARBA00023015"/>
    </source>
</evidence>
<comment type="caution">
    <text evidence="12">The sequence shown here is derived from an EMBL/GenBank/DDBJ whole genome shotgun (WGS) entry which is preliminary data.</text>
</comment>
<dbReference type="Gene3D" id="3.40.50.2300">
    <property type="match status" value="1"/>
</dbReference>
<dbReference type="SUPFAM" id="SSF52172">
    <property type="entry name" value="CheY-like"/>
    <property type="match status" value="1"/>
</dbReference>
<dbReference type="InterPro" id="IPR039420">
    <property type="entry name" value="WalR-like"/>
</dbReference>
<evidence type="ECO:0000256" key="6">
    <source>
        <dbReference type="ARBA" id="ARBA00023125"/>
    </source>
</evidence>
<dbReference type="InterPro" id="IPR001789">
    <property type="entry name" value="Sig_transdc_resp-reg_receiver"/>
</dbReference>
<dbReference type="Gene3D" id="6.10.250.690">
    <property type="match status" value="1"/>
</dbReference>
<dbReference type="CDD" id="cd00383">
    <property type="entry name" value="trans_reg_C"/>
    <property type="match status" value="1"/>
</dbReference>
<dbReference type="Proteomes" id="UP000272560">
    <property type="component" value="Unassembled WGS sequence"/>
</dbReference>
<feature type="domain" description="Response regulatory" evidence="10">
    <location>
        <begin position="2"/>
        <end position="115"/>
    </location>
</feature>
<dbReference type="InterPro" id="IPR001867">
    <property type="entry name" value="OmpR/PhoB-type_DNA-bd"/>
</dbReference>
<keyword evidence="5" id="KW-0805">Transcription regulation</keyword>
<evidence type="ECO:0000256" key="7">
    <source>
        <dbReference type="ARBA" id="ARBA00023163"/>
    </source>
</evidence>
<protein>
    <submittedName>
        <fullName evidence="12">DNA-binding response regulator</fullName>
    </submittedName>
</protein>
<evidence type="ECO:0000256" key="2">
    <source>
        <dbReference type="ARBA" id="ARBA00022490"/>
    </source>
</evidence>
<dbReference type="FunFam" id="3.40.50.2300:FF:000021">
    <property type="entry name" value="Two-component system response regulator KdpE"/>
    <property type="match status" value="1"/>
</dbReference>
<dbReference type="Pfam" id="PF00072">
    <property type="entry name" value="Response_reg"/>
    <property type="match status" value="1"/>
</dbReference>
<dbReference type="InterPro" id="IPR011006">
    <property type="entry name" value="CheY-like_superfamily"/>
</dbReference>
<dbReference type="GO" id="GO:0045893">
    <property type="term" value="P:positive regulation of DNA-templated transcription"/>
    <property type="evidence" value="ECO:0007669"/>
    <property type="project" value="UniProtKB-ARBA"/>
</dbReference>
<dbReference type="Pfam" id="PF00486">
    <property type="entry name" value="Trans_reg_C"/>
    <property type="match status" value="1"/>
</dbReference>
<evidence type="ECO:0000313" key="12">
    <source>
        <dbReference type="EMBL" id="RJT77771.1"/>
    </source>
</evidence>
<proteinExistence type="predicted"/>
<comment type="subcellular location">
    <subcellularLocation>
        <location evidence="1">Cytoplasm</location>
    </subcellularLocation>
</comment>
<reference evidence="12 13" key="1">
    <citation type="submission" date="2018-09" db="EMBL/GenBank/DDBJ databases">
        <title>Novel species of Arthrobacter.</title>
        <authorList>
            <person name="Liu Q."/>
            <person name="Xin Y.-H."/>
        </authorList>
    </citation>
    <scope>NUCLEOTIDE SEQUENCE [LARGE SCALE GENOMIC DNA]</scope>
    <source>
        <strain evidence="12 13">Hz2</strain>
    </source>
</reference>
<sequence>MKVLIADDDPQILRALSITFTASDYDVVTAADGAAALRRAAEHHPDIVVLDLGMPRLSGIDVIHGLRGWSSVPILVVSGRMDSIDKVQALDAGADDYVTKPFLTDELLARVRALTRRRLPAQEEAGASFGDVRVDLVAKSVVRTTDGSSIHLTRTEWRLLETLMLNPGRLVAQENLLTEVWGPEHVRDSGYLRLYIRQLRKKLEPDPSTPRYLLTEAGMGYRFMANGNQRHDS</sequence>
<keyword evidence="4" id="KW-0902">Two-component regulatory system</keyword>
<evidence type="ECO:0000313" key="13">
    <source>
        <dbReference type="Proteomes" id="UP000272560"/>
    </source>
</evidence>
<dbReference type="SMART" id="SM00448">
    <property type="entry name" value="REC"/>
    <property type="match status" value="1"/>
</dbReference>
<evidence type="ECO:0000256" key="9">
    <source>
        <dbReference type="PROSITE-ProRule" id="PRU01091"/>
    </source>
</evidence>
<feature type="domain" description="OmpR/PhoB-type" evidence="11">
    <location>
        <begin position="124"/>
        <end position="225"/>
    </location>
</feature>
<dbReference type="Gene3D" id="1.10.10.10">
    <property type="entry name" value="Winged helix-like DNA-binding domain superfamily/Winged helix DNA-binding domain"/>
    <property type="match status" value="1"/>
</dbReference>
<keyword evidence="13" id="KW-1185">Reference proteome</keyword>
<dbReference type="EMBL" id="QZVT01000008">
    <property type="protein sequence ID" value="RJT77771.1"/>
    <property type="molecule type" value="Genomic_DNA"/>
</dbReference>
<evidence type="ECO:0000256" key="8">
    <source>
        <dbReference type="PROSITE-ProRule" id="PRU00169"/>
    </source>
</evidence>
<evidence type="ECO:0000259" key="10">
    <source>
        <dbReference type="PROSITE" id="PS50110"/>
    </source>
</evidence>
<dbReference type="GO" id="GO:0000987">
    <property type="term" value="F:cis-regulatory region sequence-specific DNA binding"/>
    <property type="evidence" value="ECO:0007669"/>
    <property type="project" value="UniProtKB-ARBA"/>
</dbReference>
<dbReference type="PANTHER" id="PTHR48111:SF50">
    <property type="entry name" value="KDP OPERON TRANSCRIPTIONAL REGULATORY PROTEIN KDPE"/>
    <property type="match status" value="1"/>
</dbReference>
<dbReference type="SMART" id="SM00862">
    <property type="entry name" value="Trans_reg_C"/>
    <property type="match status" value="1"/>
</dbReference>
<keyword evidence="3 8" id="KW-0597">Phosphoprotein</keyword>